<dbReference type="SMART" id="SM00665">
    <property type="entry name" value="B561"/>
    <property type="match status" value="1"/>
</dbReference>
<keyword evidence="11" id="KW-0187">Copper transport</keyword>
<dbReference type="InterPro" id="IPR006593">
    <property type="entry name" value="Cyt_b561/ferric_Rdtase_TM"/>
</dbReference>
<comment type="subcellular location">
    <subcellularLocation>
        <location evidence="2 11">Membrane</location>
        <topology evidence="2 11">Multi-pass membrane protein</topology>
    </subcellularLocation>
</comment>
<dbReference type="PROSITE" id="PS50939">
    <property type="entry name" value="CYTOCHROME_B561"/>
    <property type="match status" value="1"/>
</dbReference>
<evidence type="ECO:0000256" key="8">
    <source>
        <dbReference type="ARBA" id="ARBA00022989"/>
    </source>
</evidence>
<evidence type="ECO:0000256" key="9">
    <source>
        <dbReference type="ARBA" id="ARBA00023004"/>
    </source>
</evidence>
<keyword evidence="5 11" id="KW-0812">Transmembrane</keyword>
<keyword evidence="11" id="KW-0406">Ion transport</keyword>
<feature type="transmembrane region" description="Helical" evidence="11">
    <location>
        <begin position="240"/>
        <end position="260"/>
    </location>
</feature>
<name>A0A9P6MWC9_9FUNG</name>
<dbReference type="GO" id="GO:0016491">
    <property type="term" value="F:oxidoreductase activity"/>
    <property type="evidence" value="ECO:0007669"/>
    <property type="project" value="InterPro"/>
</dbReference>
<evidence type="ECO:0000313" key="13">
    <source>
        <dbReference type="EMBL" id="KAG0016088.1"/>
    </source>
</evidence>
<dbReference type="Pfam" id="PF03188">
    <property type="entry name" value="Cytochrom_B561"/>
    <property type="match status" value="1"/>
</dbReference>
<dbReference type="Gene3D" id="1.20.120.1770">
    <property type="match status" value="1"/>
</dbReference>
<evidence type="ECO:0000256" key="6">
    <source>
        <dbReference type="ARBA" id="ARBA00022723"/>
    </source>
</evidence>
<dbReference type="GO" id="GO:0046872">
    <property type="term" value="F:metal ion binding"/>
    <property type="evidence" value="ECO:0007669"/>
    <property type="project" value="UniProtKB-KW"/>
</dbReference>
<keyword evidence="10 11" id="KW-0472">Membrane</keyword>
<accession>A0A9P6MWC9</accession>
<keyword evidence="6" id="KW-0479">Metal-binding</keyword>
<dbReference type="CDD" id="cd08554">
    <property type="entry name" value="Cyt_b561"/>
    <property type="match status" value="1"/>
</dbReference>
<evidence type="ECO:0000313" key="14">
    <source>
        <dbReference type="Proteomes" id="UP000703661"/>
    </source>
</evidence>
<keyword evidence="4" id="KW-0349">Heme</keyword>
<feature type="transmembrane region" description="Helical" evidence="11">
    <location>
        <begin position="76"/>
        <end position="95"/>
    </location>
</feature>
<keyword evidence="14" id="KW-1185">Reference proteome</keyword>
<keyword evidence="7" id="KW-0249">Electron transport</keyword>
<evidence type="ECO:0000256" key="5">
    <source>
        <dbReference type="ARBA" id="ARBA00022692"/>
    </source>
</evidence>
<feature type="transmembrane region" description="Helical" evidence="11">
    <location>
        <begin position="24"/>
        <end position="46"/>
    </location>
</feature>
<gene>
    <name evidence="13" type="ORF">BGZ80_009439</name>
</gene>
<feature type="transmembrane region" description="Helical" evidence="11">
    <location>
        <begin position="197"/>
        <end position="220"/>
    </location>
</feature>
<feature type="non-terminal residue" evidence="13">
    <location>
        <position position="379"/>
    </location>
</feature>
<dbReference type="Proteomes" id="UP000703661">
    <property type="component" value="Unassembled WGS sequence"/>
</dbReference>
<dbReference type="PANTHER" id="PTHR10106:SF0">
    <property type="entry name" value="LD36721P"/>
    <property type="match status" value="1"/>
</dbReference>
<dbReference type="InterPro" id="IPR043205">
    <property type="entry name" value="CYB561/CYBRD1-like"/>
</dbReference>
<comment type="cofactor">
    <cofactor evidence="1">
        <name>heme b</name>
        <dbReference type="ChEBI" id="CHEBI:60344"/>
    </cofactor>
</comment>
<keyword evidence="3 11" id="KW-0813">Transport</keyword>
<protein>
    <recommendedName>
        <fullName evidence="11">Copper transport protein</fullName>
    </recommendedName>
</protein>
<evidence type="ECO:0000256" key="10">
    <source>
        <dbReference type="ARBA" id="ARBA00023136"/>
    </source>
</evidence>
<evidence type="ECO:0000256" key="2">
    <source>
        <dbReference type="ARBA" id="ARBA00004141"/>
    </source>
</evidence>
<dbReference type="Pfam" id="PF04145">
    <property type="entry name" value="Ctr"/>
    <property type="match status" value="1"/>
</dbReference>
<evidence type="ECO:0000256" key="3">
    <source>
        <dbReference type="ARBA" id="ARBA00022448"/>
    </source>
</evidence>
<evidence type="ECO:0000259" key="12">
    <source>
        <dbReference type="PROSITE" id="PS50939"/>
    </source>
</evidence>
<feature type="domain" description="Cytochrome b561" evidence="12">
    <location>
        <begin position="167"/>
        <end position="378"/>
    </location>
</feature>
<evidence type="ECO:0000256" key="4">
    <source>
        <dbReference type="ARBA" id="ARBA00022617"/>
    </source>
</evidence>
<dbReference type="InterPro" id="IPR007274">
    <property type="entry name" value="Cop_transporter"/>
</dbReference>
<comment type="similarity">
    <text evidence="11">Belongs to the copper transporter (Ctr) (TC 1.A.56) family. SLC31A subfamily.</text>
</comment>
<feature type="transmembrane region" description="Helical" evidence="11">
    <location>
        <begin position="166"/>
        <end position="185"/>
    </location>
</feature>
<dbReference type="EMBL" id="JAAAID010000566">
    <property type="protein sequence ID" value="KAG0016088.1"/>
    <property type="molecule type" value="Genomic_DNA"/>
</dbReference>
<keyword evidence="11" id="KW-0186">Copper</keyword>
<evidence type="ECO:0000256" key="7">
    <source>
        <dbReference type="ARBA" id="ARBA00022982"/>
    </source>
</evidence>
<dbReference type="GO" id="GO:0005375">
    <property type="term" value="F:copper ion transmembrane transporter activity"/>
    <property type="evidence" value="ECO:0007669"/>
    <property type="project" value="UniProtKB-UniRule"/>
</dbReference>
<feature type="transmembrane region" description="Helical" evidence="11">
    <location>
        <begin position="101"/>
        <end position="118"/>
    </location>
</feature>
<organism evidence="13 14">
    <name type="scientific">Entomortierella chlamydospora</name>
    <dbReference type="NCBI Taxonomy" id="101097"/>
    <lineage>
        <taxon>Eukaryota</taxon>
        <taxon>Fungi</taxon>
        <taxon>Fungi incertae sedis</taxon>
        <taxon>Mucoromycota</taxon>
        <taxon>Mortierellomycotina</taxon>
        <taxon>Mortierellomycetes</taxon>
        <taxon>Mortierellales</taxon>
        <taxon>Mortierellaceae</taxon>
        <taxon>Entomortierella</taxon>
    </lineage>
</organism>
<dbReference type="PANTHER" id="PTHR10106">
    <property type="entry name" value="CYTOCHROME B561-RELATED"/>
    <property type="match status" value="1"/>
</dbReference>
<evidence type="ECO:0000256" key="1">
    <source>
        <dbReference type="ARBA" id="ARBA00001970"/>
    </source>
</evidence>
<proteinExistence type="inferred from homology"/>
<comment type="caution">
    <text evidence="11">Lacks conserved residue(s) required for the propagation of feature annotation.</text>
</comment>
<dbReference type="AlphaFoldDB" id="A0A9P6MWC9"/>
<comment type="caution">
    <text evidence="13">The sequence shown here is derived from an EMBL/GenBank/DDBJ whole genome shotgun (WGS) entry which is preliminary data.</text>
</comment>
<reference evidence="13" key="1">
    <citation type="journal article" date="2020" name="Fungal Divers.">
        <title>Resolving the Mortierellaceae phylogeny through synthesis of multi-gene phylogenetics and phylogenomics.</title>
        <authorList>
            <person name="Vandepol N."/>
            <person name="Liber J."/>
            <person name="Desiro A."/>
            <person name="Na H."/>
            <person name="Kennedy M."/>
            <person name="Barry K."/>
            <person name="Grigoriev I.V."/>
            <person name="Miller A.N."/>
            <person name="O'Donnell K."/>
            <person name="Stajich J.E."/>
            <person name="Bonito G."/>
        </authorList>
    </citation>
    <scope>NUCLEOTIDE SEQUENCE</scope>
    <source>
        <strain evidence="13">NRRL 2769</strain>
    </source>
</reference>
<sequence>MTLHFSLGDNILFSSWMITSAGGYFGSIIFTIFLATLRVVVSNYVFKLQEKKRKLIEEKAQPVVRLSRSQLYKERLPLATIGAFESFLSWVLMLIVMTFNASLLFSAVAGSFIGFLFFGRNGLDDDCGCGDISQTEDISQAEDITQAEDDVPSGNSSMPYPVARSILPRIVGVAFLVILFLWIYQAEGGIGFQEATVFGWHALFMSLFVVVFTQEALLAYSSPLIGFFTKNRTMIKYYHVICHLLGLIYAVAGLVAIVYYKRLSPQPTVFPFYSVYSPHSWAGIVFLSLWSLQLLAGLYVYIGGKRQSASQKRSFRKLHGFLGKSVYVVGLASCAMGFQDMQSSDLASSTPPSSANMTMSMEDMQGYFPDSNLAQYSSA</sequence>
<evidence type="ECO:0000256" key="11">
    <source>
        <dbReference type="RuleBase" id="RU367022"/>
    </source>
</evidence>
<keyword evidence="9" id="KW-0408">Iron</keyword>
<keyword evidence="8 11" id="KW-1133">Transmembrane helix</keyword>
<feature type="transmembrane region" description="Helical" evidence="11">
    <location>
        <begin position="280"/>
        <end position="301"/>
    </location>
</feature>
<dbReference type="GO" id="GO:0016020">
    <property type="term" value="C:membrane"/>
    <property type="evidence" value="ECO:0007669"/>
    <property type="project" value="UniProtKB-SubCell"/>
</dbReference>